<organism evidence="16 17">
    <name type="scientific">Acetobacter vaccinii</name>
    <dbReference type="NCBI Taxonomy" id="2592655"/>
    <lineage>
        <taxon>Bacteria</taxon>
        <taxon>Pseudomonadati</taxon>
        <taxon>Pseudomonadota</taxon>
        <taxon>Alphaproteobacteria</taxon>
        <taxon>Acetobacterales</taxon>
        <taxon>Acetobacteraceae</taxon>
        <taxon>Acetobacter</taxon>
    </lineage>
</organism>
<dbReference type="SUPFAM" id="SSF52540">
    <property type="entry name" value="P-loop containing nucleoside triphosphate hydrolases"/>
    <property type="match status" value="1"/>
</dbReference>
<dbReference type="InterPro" id="IPR003593">
    <property type="entry name" value="AAA+_ATPase"/>
</dbReference>
<evidence type="ECO:0000256" key="2">
    <source>
        <dbReference type="ARBA" id="ARBA00004515"/>
    </source>
</evidence>
<dbReference type="Gene3D" id="3.40.50.300">
    <property type="entry name" value="P-loop containing nucleotide triphosphate hydrolases"/>
    <property type="match status" value="1"/>
</dbReference>
<feature type="domain" description="ABC transporter" evidence="15">
    <location>
        <begin position="2"/>
        <end position="234"/>
    </location>
</feature>
<comment type="subunit">
    <text evidence="14">Component of the lipopolysaccharide transport and assembly complex. The LptBFG transporter is composed of two ATP-binding proteins (LptB) and two transmembrane proteins (LptF and LptG).</text>
</comment>
<dbReference type="NCBIfam" id="TIGR04406">
    <property type="entry name" value="LPS_export_lptB"/>
    <property type="match status" value="1"/>
</dbReference>
<evidence type="ECO:0000256" key="6">
    <source>
        <dbReference type="ARBA" id="ARBA00022475"/>
    </source>
</evidence>
<keyword evidence="8" id="KW-0997">Cell inner membrane</keyword>
<dbReference type="PROSITE" id="PS50893">
    <property type="entry name" value="ABC_TRANSPORTER_2"/>
    <property type="match status" value="1"/>
</dbReference>
<keyword evidence="5" id="KW-0813">Transport</keyword>
<dbReference type="EMBL" id="CP043506">
    <property type="protein sequence ID" value="QEO17894.1"/>
    <property type="molecule type" value="Genomic_DNA"/>
</dbReference>
<dbReference type="SMART" id="SM00382">
    <property type="entry name" value="AAA"/>
    <property type="match status" value="1"/>
</dbReference>
<sequence length="238" mass="25398">MLTAEKLVKSIGSKRIVENISLRVGQGEIVGLLGPNGAGKSTTFKLLTGILHPNSGKVTLNGVDVTHMPFHRRALHGLAYLPQASFLPRTLTVQATLALVMETRPLSRASRKARIDELLAQFDLASVRDKRTGMLSGGQRRRCEIAVCVACAPVVALFDEPFAGVDPLNVGTVAALLRQLAATGMSVLITDHSAVDMLRLVDRAYVVEAGGILAQGTPAELVNNEDVQRAYLGRGVVL</sequence>
<dbReference type="GO" id="GO:0005524">
    <property type="term" value="F:ATP binding"/>
    <property type="evidence" value="ECO:0007669"/>
    <property type="project" value="UniProtKB-KW"/>
</dbReference>
<evidence type="ECO:0000256" key="5">
    <source>
        <dbReference type="ARBA" id="ARBA00022448"/>
    </source>
</evidence>
<dbReference type="InterPro" id="IPR003439">
    <property type="entry name" value="ABC_transporter-like_ATP-bd"/>
</dbReference>
<dbReference type="InterPro" id="IPR030921">
    <property type="entry name" value="LPS_export_LptB"/>
</dbReference>
<evidence type="ECO:0000256" key="13">
    <source>
        <dbReference type="ARBA" id="ARBA00024818"/>
    </source>
</evidence>
<dbReference type="Proteomes" id="UP000324536">
    <property type="component" value="Chromosome"/>
</dbReference>
<evidence type="ECO:0000256" key="14">
    <source>
        <dbReference type="ARBA" id="ARBA00026081"/>
    </source>
</evidence>
<comment type="similarity">
    <text evidence="3">Belongs to the ABC transporter superfamily. Outer membrane lipopolysaccharide export (TC 1.B.42) family.</text>
</comment>
<dbReference type="GO" id="GO:0043190">
    <property type="term" value="C:ATP-binding cassette (ABC) transporter complex"/>
    <property type="evidence" value="ECO:0007669"/>
    <property type="project" value="InterPro"/>
</dbReference>
<comment type="function">
    <text evidence="13">Part of the ABC transporter complex LptBFG involved in the translocation of lipopolysaccharide (LPS) from the inner membrane to the outer membrane. Probably responsible for energy coupling to the transport system.</text>
</comment>
<evidence type="ECO:0000256" key="3">
    <source>
        <dbReference type="ARBA" id="ARBA00010865"/>
    </source>
</evidence>
<reference evidence="16 17" key="1">
    <citation type="submission" date="2019-09" db="EMBL/GenBank/DDBJ databases">
        <title>Genome sequencing of strain KACC 21233.</title>
        <authorList>
            <person name="Heo J."/>
            <person name="Kim S.-J."/>
            <person name="Kim J.-S."/>
            <person name="Hong S.-B."/>
            <person name="Kwon S.-W."/>
        </authorList>
    </citation>
    <scope>NUCLEOTIDE SEQUENCE [LARGE SCALE GENOMIC DNA]</scope>
    <source>
        <strain evidence="16 17">KACC 21233</strain>
    </source>
</reference>
<keyword evidence="6" id="KW-1003">Cell membrane</keyword>
<evidence type="ECO:0000256" key="1">
    <source>
        <dbReference type="ARBA" id="ARBA00004496"/>
    </source>
</evidence>
<dbReference type="PANTHER" id="PTHR45772">
    <property type="entry name" value="CONSERVED COMPONENT OF ABC TRANSPORTER FOR NATURAL AMINO ACIDS-RELATED"/>
    <property type="match status" value="1"/>
</dbReference>
<evidence type="ECO:0000256" key="9">
    <source>
        <dbReference type="ARBA" id="ARBA00022741"/>
    </source>
</evidence>
<dbReference type="Pfam" id="PF12399">
    <property type="entry name" value="BCA_ABC_TP_C"/>
    <property type="match status" value="1"/>
</dbReference>
<keyword evidence="11" id="KW-1278">Translocase</keyword>
<keyword evidence="10 16" id="KW-0067">ATP-binding</keyword>
<keyword evidence="7" id="KW-0963">Cytoplasm</keyword>
<dbReference type="KEGG" id="acek:FLP30_09235"/>
<evidence type="ECO:0000256" key="4">
    <source>
        <dbReference type="ARBA" id="ARBA00017803"/>
    </source>
</evidence>
<dbReference type="InterPro" id="IPR051120">
    <property type="entry name" value="ABC_AA/LPS_Transport"/>
</dbReference>
<evidence type="ECO:0000256" key="11">
    <source>
        <dbReference type="ARBA" id="ARBA00022967"/>
    </source>
</evidence>
<keyword evidence="9" id="KW-0547">Nucleotide-binding</keyword>
<dbReference type="PANTHER" id="PTHR45772:SF10">
    <property type="entry name" value="LIPOPOLYSACCHARIDE EXPORT SYSTEM ATP-BINDING PROTEIN LPTB"/>
    <property type="match status" value="1"/>
</dbReference>
<dbReference type="AlphaFoldDB" id="A0A5C1YNL6"/>
<comment type="subcellular location">
    <subcellularLocation>
        <location evidence="2">Cell inner membrane</location>
        <topology evidence="2">Peripheral membrane protein</topology>
        <orientation evidence="2">Cytoplasmic side</orientation>
    </subcellularLocation>
    <subcellularLocation>
        <location evidence="1">Cytoplasm</location>
    </subcellularLocation>
</comment>
<name>A0A5C1YNL6_9PROT</name>
<dbReference type="GO" id="GO:0055085">
    <property type="term" value="P:transmembrane transport"/>
    <property type="evidence" value="ECO:0007669"/>
    <property type="project" value="InterPro"/>
</dbReference>
<evidence type="ECO:0000313" key="16">
    <source>
        <dbReference type="EMBL" id="QEO17894.1"/>
    </source>
</evidence>
<dbReference type="InterPro" id="IPR032823">
    <property type="entry name" value="BCA_ABC_TP_C"/>
</dbReference>
<keyword evidence="12" id="KW-0472">Membrane</keyword>
<dbReference type="OrthoDB" id="9775250at2"/>
<dbReference type="GO" id="GO:0005737">
    <property type="term" value="C:cytoplasm"/>
    <property type="evidence" value="ECO:0007669"/>
    <property type="project" value="UniProtKB-SubCell"/>
</dbReference>
<gene>
    <name evidence="16" type="primary">lptB</name>
    <name evidence="16" type="ORF">FLP30_09235</name>
</gene>
<dbReference type="Pfam" id="PF00005">
    <property type="entry name" value="ABC_tran"/>
    <property type="match status" value="1"/>
</dbReference>
<evidence type="ECO:0000313" key="17">
    <source>
        <dbReference type="Proteomes" id="UP000324536"/>
    </source>
</evidence>
<evidence type="ECO:0000259" key="15">
    <source>
        <dbReference type="PROSITE" id="PS50893"/>
    </source>
</evidence>
<dbReference type="GO" id="GO:0016887">
    <property type="term" value="F:ATP hydrolysis activity"/>
    <property type="evidence" value="ECO:0007669"/>
    <property type="project" value="InterPro"/>
</dbReference>
<evidence type="ECO:0000256" key="12">
    <source>
        <dbReference type="ARBA" id="ARBA00023136"/>
    </source>
</evidence>
<evidence type="ECO:0000256" key="8">
    <source>
        <dbReference type="ARBA" id="ARBA00022519"/>
    </source>
</evidence>
<keyword evidence="17" id="KW-1185">Reference proteome</keyword>
<proteinExistence type="inferred from homology"/>
<evidence type="ECO:0000256" key="10">
    <source>
        <dbReference type="ARBA" id="ARBA00022840"/>
    </source>
</evidence>
<dbReference type="InterPro" id="IPR027417">
    <property type="entry name" value="P-loop_NTPase"/>
</dbReference>
<accession>A0A5C1YNL6</accession>
<protein>
    <recommendedName>
        <fullName evidence="4">Lipopolysaccharide export system ATP-binding protein LptB</fullName>
    </recommendedName>
</protein>
<dbReference type="RefSeq" id="WP_149279570.1">
    <property type="nucleotide sequence ID" value="NZ_CP043506.1"/>
</dbReference>
<evidence type="ECO:0000256" key="7">
    <source>
        <dbReference type="ARBA" id="ARBA00022490"/>
    </source>
</evidence>